<proteinExistence type="predicted"/>
<evidence type="ECO:0000313" key="3">
    <source>
        <dbReference type="Proteomes" id="UP000708208"/>
    </source>
</evidence>
<comment type="caution">
    <text evidence="2">The sequence shown here is derived from an EMBL/GenBank/DDBJ whole genome shotgun (WGS) entry which is preliminary data.</text>
</comment>
<evidence type="ECO:0000256" key="1">
    <source>
        <dbReference type="SAM" id="MobiDB-lite"/>
    </source>
</evidence>
<organism evidence="2 3">
    <name type="scientific">Allacma fusca</name>
    <dbReference type="NCBI Taxonomy" id="39272"/>
    <lineage>
        <taxon>Eukaryota</taxon>
        <taxon>Metazoa</taxon>
        <taxon>Ecdysozoa</taxon>
        <taxon>Arthropoda</taxon>
        <taxon>Hexapoda</taxon>
        <taxon>Collembola</taxon>
        <taxon>Symphypleona</taxon>
        <taxon>Sminthuridae</taxon>
        <taxon>Allacma</taxon>
    </lineage>
</organism>
<sequence length="74" mass="7458">DWSVGEDGLARAEFGDAAEVKGTGGSVGCSHGESVGTSWSESASEVTVVPELLELSDSSPSEASDIGVRGSSER</sequence>
<accession>A0A8J2JN99</accession>
<gene>
    <name evidence="2" type="ORF">AFUS01_LOCUS12019</name>
</gene>
<feature type="compositionally biased region" description="Polar residues" evidence="1">
    <location>
        <begin position="35"/>
        <end position="45"/>
    </location>
</feature>
<dbReference type="AlphaFoldDB" id="A0A8J2JN99"/>
<feature type="region of interest" description="Disordered" evidence="1">
    <location>
        <begin position="1"/>
        <end position="74"/>
    </location>
</feature>
<feature type="non-terminal residue" evidence="2">
    <location>
        <position position="74"/>
    </location>
</feature>
<protein>
    <submittedName>
        <fullName evidence="2">Uncharacterized protein</fullName>
    </submittedName>
</protein>
<feature type="non-terminal residue" evidence="2">
    <location>
        <position position="1"/>
    </location>
</feature>
<name>A0A8J2JN99_9HEXA</name>
<evidence type="ECO:0000313" key="2">
    <source>
        <dbReference type="EMBL" id="CAG7722909.1"/>
    </source>
</evidence>
<reference evidence="2" key="1">
    <citation type="submission" date="2021-06" db="EMBL/GenBank/DDBJ databases">
        <authorList>
            <person name="Hodson N. C."/>
            <person name="Mongue J. A."/>
            <person name="Jaron S. K."/>
        </authorList>
    </citation>
    <scope>NUCLEOTIDE SEQUENCE</scope>
</reference>
<keyword evidence="3" id="KW-1185">Reference proteome</keyword>
<dbReference type="Proteomes" id="UP000708208">
    <property type="component" value="Unassembled WGS sequence"/>
</dbReference>
<dbReference type="EMBL" id="CAJVCH010093536">
    <property type="protein sequence ID" value="CAG7722909.1"/>
    <property type="molecule type" value="Genomic_DNA"/>
</dbReference>
<feature type="compositionally biased region" description="Low complexity" evidence="1">
    <location>
        <begin position="50"/>
        <end position="65"/>
    </location>
</feature>